<dbReference type="AlphaFoldDB" id="A0A4C1T646"/>
<keyword evidence="3" id="KW-1185">Reference proteome</keyword>
<evidence type="ECO:0000313" key="2">
    <source>
        <dbReference type="EMBL" id="GBP08907.1"/>
    </source>
</evidence>
<dbReference type="Proteomes" id="UP000299102">
    <property type="component" value="Unassembled WGS sequence"/>
</dbReference>
<feature type="compositionally biased region" description="Basic and acidic residues" evidence="1">
    <location>
        <begin position="226"/>
        <end position="238"/>
    </location>
</feature>
<reference evidence="2 3" key="1">
    <citation type="journal article" date="2019" name="Commun. Biol.">
        <title>The bagworm genome reveals a unique fibroin gene that provides high tensile strength.</title>
        <authorList>
            <person name="Kono N."/>
            <person name="Nakamura H."/>
            <person name="Ohtoshi R."/>
            <person name="Tomita M."/>
            <person name="Numata K."/>
            <person name="Arakawa K."/>
        </authorList>
    </citation>
    <scope>NUCLEOTIDE SEQUENCE [LARGE SCALE GENOMIC DNA]</scope>
</reference>
<name>A0A4C1T646_EUMVA</name>
<sequence length="255" mass="27494">MAVACKPEPAESPPKKARADEPAYALYLEPYALQYCALSAFRPWGKGREPSLQHPERVVRAADDARYERDYQPNVALRPQPPSTPPPDHVTSSTSPHRGSAPAAPPPPPAAQHLVLLETEARLAERARRLDEREADLLRRERRLREREAELARRERAVAARTSESPPALAPVSATTLAPVTPTSTSISTSGTCEVPIDARNSPGGTLLEIVTPKIEPESETEQEAEAPKEAADGDARAETGPAPRAEGGPEPPPC</sequence>
<organism evidence="2 3">
    <name type="scientific">Eumeta variegata</name>
    <name type="common">Bagworm moth</name>
    <name type="synonym">Eumeta japonica</name>
    <dbReference type="NCBI Taxonomy" id="151549"/>
    <lineage>
        <taxon>Eukaryota</taxon>
        <taxon>Metazoa</taxon>
        <taxon>Ecdysozoa</taxon>
        <taxon>Arthropoda</taxon>
        <taxon>Hexapoda</taxon>
        <taxon>Insecta</taxon>
        <taxon>Pterygota</taxon>
        <taxon>Neoptera</taxon>
        <taxon>Endopterygota</taxon>
        <taxon>Lepidoptera</taxon>
        <taxon>Glossata</taxon>
        <taxon>Ditrysia</taxon>
        <taxon>Tineoidea</taxon>
        <taxon>Psychidae</taxon>
        <taxon>Oiketicinae</taxon>
        <taxon>Eumeta</taxon>
    </lineage>
</organism>
<feature type="region of interest" description="Disordered" evidence="1">
    <location>
        <begin position="154"/>
        <end position="255"/>
    </location>
</feature>
<evidence type="ECO:0000256" key="1">
    <source>
        <dbReference type="SAM" id="MobiDB-lite"/>
    </source>
</evidence>
<proteinExistence type="predicted"/>
<dbReference type="OrthoDB" id="6760534at2759"/>
<protein>
    <submittedName>
        <fullName evidence="2">Uncharacterized protein</fullName>
    </submittedName>
</protein>
<evidence type="ECO:0000313" key="3">
    <source>
        <dbReference type="Proteomes" id="UP000299102"/>
    </source>
</evidence>
<feature type="compositionally biased region" description="Low complexity" evidence="1">
    <location>
        <begin position="181"/>
        <end position="192"/>
    </location>
</feature>
<accession>A0A4C1T646</accession>
<feature type="region of interest" description="Disordered" evidence="1">
    <location>
        <begin position="63"/>
        <end position="112"/>
    </location>
</feature>
<feature type="compositionally biased region" description="Low complexity" evidence="1">
    <location>
        <begin position="239"/>
        <end position="249"/>
    </location>
</feature>
<feature type="compositionally biased region" description="Pro residues" evidence="1">
    <location>
        <begin position="79"/>
        <end position="88"/>
    </location>
</feature>
<gene>
    <name evidence="2" type="ORF">EVAR_78294_1</name>
</gene>
<comment type="caution">
    <text evidence="2">The sequence shown here is derived from an EMBL/GenBank/DDBJ whole genome shotgun (WGS) entry which is preliminary data.</text>
</comment>
<dbReference type="EMBL" id="BGZK01000033">
    <property type="protein sequence ID" value="GBP08907.1"/>
    <property type="molecule type" value="Genomic_DNA"/>
</dbReference>